<evidence type="ECO:0000256" key="6">
    <source>
        <dbReference type="ARBA" id="ARBA00022741"/>
    </source>
</evidence>
<dbReference type="InterPro" id="IPR011054">
    <property type="entry name" value="Rudment_hybrid_motif"/>
</dbReference>
<accession>A0ABV8UPG5</accession>
<name>A0ABV8UPG5_9PROT</name>
<evidence type="ECO:0000256" key="8">
    <source>
        <dbReference type="ARBA" id="ARBA00022840"/>
    </source>
</evidence>
<feature type="domain" description="ATP-grasp" evidence="14">
    <location>
        <begin position="107"/>
        <end position="314"/>
    </location>
</feature>
<dbReference type="InterPro" id="IPR013815">
    <property type="entry name" value="ATP_grasp_subdomain_1"/>
</dbReference>
<comment type="cofactor">
    <cofactor evidence="2">
        <name>Mg(2+)</name>
        <dbReference type="ChEBI" id="CHEBI:18420"/>
    </cofactor>
</comment>
<evidence type="ECO:0000256" key="1">
    <source>
        <dbReference type="ARBA" id="ARBA00001936"/>
    </source>
</evidence>
<keyword evidence="16" id="KW-1185">Reference proteome</keyword>
<evidence type="ECO:0000256" key="9">
    <source>
        <dbReference type="ARBA" id="ARBA00038345"/>
    </source>
</evidence>
<dbReference type="InterPro" id="IPR037123">
    <property type="entry name" value="PRibGlycinamide_synth_C_sf"/>
</dbReference>
<dbReference type="Gene3D" id="3.40.50.20">
    <property type="match status" value="1"/>
</dbReference>
<proteinExistence type="inferred from homology"/>
<keyword evidence="7 12" id="KW-0658">Purine biosynthesis</keyword>
<sequence>MRILVVGGGGREHALCWALARSPSCTGLYCAPGNAGTKTCAETVEIAAEDIDGLVDFARRQGIDLVIIGPEAPLVAGLADRLDAEGILAFGPSAAAAELEGSKGFMKDLCARYGIPTAAYGRFSDLEAARTYLYRQGAPIVVKADGLASGKGVTVATTLEDAEDALEDAMVGGRFGEAGGEVVIEECLEGEEVSFFALCDGTTARPLASAQDHKRAFDGDEGPNTGGMGAYSPAPLMTEALQAQVMEQIIDPTVAAMAAEGRPYRGVLYAGLMVASDGTAKLLEYNVRFGDPECQILMLRLDSDLAELLRATCEGRLADAEIRWRSDTAITVVLAAKGYPGSYAKGETIAGLEAAADTQGVTLFHAGTREGPDGSVLSAGGRVLNFCALGHNLATAREHAYAALDRIDWPGGFCRRDIGWRALRK</sequence>
<dbReference type="EC" id="6.3.4.13" evidence="4 12"/>
<dbReference type="Gene3D" id="3.30.1490.20">
    <property type="entry name" value="ATP-grasp fold, A domain"/>
    <property type="match status" value="1"/>
</dbReference>
<evidence type="ECO:0000256" key="3">
    <source>
        <dbReference type="ARBA" id="ARBA00005174"/>
    </source>
</evidence>
<dbReference type="NCBIfam" id="TIGR00877">
    <property type="entry name" value="purD"/>
    <property type="match status" value="1"/>
</dbReference>
<dbReference type="GO" id="GO:0004637">
    <property type="term" value="F:phosphoribosylamine-glycine ligase activity"/>
    <property type="evidence" value="ECO:0007669"/>
    <property type="project" value="UniProtKB-EC"/>
</dbReference>
<dbReference type="PANTHER" id="PTHR43472:SF1">
    <property type="entry name" value="PHOSPHORIBOSYLAMINE--GLYCINE LIGASE, CHLOROPLASTIC"/>
    <property type="match status" value="1"/>
</dbReference>
<dbReference type="SMART" id="SM01209">
    <property type="entry name" value="GARS_A"/>
    <property type="match status" value="1"/>
</dbReference>
<dbReference type="SUPFAM" id="SSF56059">
    <property type="entry name" value="Glutathione synthetase ATP-binding domain-like"/>
    <property type="match status" value="1"/>
</dbReference>
<dbReference type="PROSITE" id="PS50975">
    <property type="entry name" value="ATP_GRASP"/>
    <property type="match status" value="1"/>
</dbReference>
<evidence type="ECO:0000313" key="16">
    <source>
        <dbReference type="Proteomes" id="UP001595799"/>
    </source>
</evidence>
<dbReference type="InterPro" id="IPR020560">
    <property type="entry name" value="PRibGlycinamide_synth_C-dom"/>
</dbReference>
<organism evidence="15 16">
    <name type="scientific">Fodinicurvata halophila</name>
    <dbReference type="NCBI Taxonomy" id="1419723"/>
    <lineage>
        <taxon>Bacteria</taxon>
        <taxon>Pseudomonadati</taxon>
        <taxon>Pseudomonadota</taxon>
        <taxon>Alphaproteobacteria</taxon>
        <taxon>Rhodospirillales</taxon>
        <taxon>Rhodovibrionaceae</taxon>
        <taxon>Fodinicurvata</taxon>
    </lineage>
</organism>
<dbReference type="PROSITE" id="PS00184">
    <property type="entry name" value="GARS"/>
    <property type="match status" value="1"/>
</dbReference>
<comment type="pathway">
    <text evidence="3 12">Purine metabolism; IMP biosynthesis via de novo pathway; N(1)-(5-phospho-D-ribosyl)glycinamide from 5-phospho-alpha-D-ribose 1-diphosphate: step 2/2.</text>
</comment>
<evidence type="ECO:0000256" key="13">
    <source>
        <dbReference type="PROSITE-ProRule" id="PRU00409"/>
    </source>
</evidence>
<comment type="caution">
    <text evidence="15">The sequence shown here is derived from an EMBL/GenBank/DDBJ whole genome shotgun (WGS) entry which is preliminary data.</text>
</comment>
<evidence type="ECO:0000256" key="5">
    <source>
        <dbReference type="ARBA" id="ARBA00022598"/>
    </source>
</evidence>
<dbReference type="RefSeq" id="WP_382422796.1">
    <property type="nucleotide sequence ID" value="NZ_JBHSCW010000007.1"/>
</dbReference>
<dbReference type="Pfam" id="PF02844">
    <property type="entry name" value="GARS_N"/>
    <property type="match status" value="1"/>
</dbReference>
<dbReference type="SUPFAM" id="SSF51246">
    <property type="entry name" value="Rudiment single hybrid motif"/>
    <property type="match status" value="1"/>
</dbReference>
<dbReference type="Gene3D" id="3.30.470.20">
    <property type="entry name" value="ATP-grasp fold, B domain"/>
    <property type="match status" value="1"/>
</dbReference>
<dbReference type="PANTHER" id="PTHR43472">
    <property type="entry name" value="PHOSPHORIBOSYLAMINE--GLYCINE LIGASE"/>
    <property type="match status" value="1"/>
</dbReference>
<evidence type="ECO:0000256" key="11">
    <source>
        <dbReference type="ARBA" id="ARBA00042864"/>
    </source>
</evidence>
<evidence type="ECO:0000256" key="7">
    <source>
        <dbReference type="ARBA" id="ARBA00022755"/>
    </source>
</evidence>
<dbReference type="SUPFAM" id="SSF52440">
    <property type="entry name" value="PreATP-grasp domain"/>
    <property type="match status" value="1"/>
</dbReference>
<evidence type="ECO:0000259" key="14">
    <source>
        <dbReference type="PROSITE" id="PS50975"/>
    </source>
</evidence>
<dbReference type="Gene3D" id="3.90.600.10">
    <property type="entry name" value="Phosphoribosylglycinamide synthetase, C-terminal domain"/>
    <property type="match status" value="1"/>
</dbReference>
<dbReference type="InterPro" id="IPR000115">
    <property type="entry name" value="PRibGlycinamide_synth"/>
</dbReference>
<dbReference type="InterPro" id="IPR020559">
    <property type="entry name" value="PRibGlycinamide_synth_CS"/>
</dbReference>
<evidence type="ECO:0000256" key="12">
    <source>
        <dbReference type="HAMAP-Rule" id="MF_00138"/>
    </source>
</evidence>
<dbReference type="InterPro" id="IPR016185">
    <property type="entry name" value="PreATP-grasp_dom_sf"/>
</dbReference>
<dbReference type="InterPro" id="IPR020562">
    <property type="entry name" value="PRibGlycinamide_synth_N"/>
</dbReference>
<dbReference type="Pfam" id="PF01071">
    <property type="entry name" value="GARS_A"/>
    <property type="match status" value="1"/>
</dbReference>
<dbReference type="EMBL" id="JBHSCW010000007">
    <property type="protein sequence ID" value="MFC4352444.1"/>
    <property type="molecule type" value="Genomic_DNA"/>
</dbReference>
<dbReference type="InterPro" id="IPR020561">
    <property type="entry name" value="PRibGlycinamid_synth_ATP-grasp"/>
</dbReference>
<comment type="cofactor">
    <cofactor evidence="1">
        <name>Mn(2+)</name>
        <dbReference type="ChEBI" id="CHEBI:29035"/>
    </cofactor>
</comment>
<keyword evidence="6 13" id="KW-0547">Nucleotide-binding</keyword>
<evidence type="ECO:0000313" key="15">
    <source>
        <dbReference type="EMBL" id="MFC4352444.1"/>
    </source>
</evidence>
<evidence type="ECO:0000256" key="4">
    <source>
        <dbReference type="ARBA" id="ARBA00013255"/>
    </source>
</evidence>
<dbReference type="Pfam" id="PF02843">
    <property type="entry name" value="GARS_C"/>
    <property type="match status" value="1"/>
</dbReference>
<dbReference type="HAMAP" id="MF_00138">
    <property type="entry name" value="GARS"/>
    <property type="match status" value="1"/>
</dbReference>
<dbReference type="Proteomes" id="UP001595799">
    <property type="component" value="Unassembled WGS sequence"/>
</dbReference>
<comment type="catalytic activity">
    <reaction evidence="12">
        <text>5-phospho-beta-D-ribosylamine + glycine + ATP = N(1)-(5-phospho-beta-D-ribosyl)glycinamide + ADP + phosphate + H(+)</text>
        <dbReference type="Rhea" id="RHEA:17453"/>
        <dbReference type="ChEBI" id="CHEBI:15378"/>
        <dbReference type="ChEBI" id="CHEBI:30616"/>
        <dbReference type="ChEBI" id="CHEBI:43474"/>
        <dbReference type="ChEBI" id="CHEBI:57305"/>
        <dbReference type="ChEBI" id="CHEBI:58681"/>
        <dbReference type="ChEBI" id="CHEBI:143788"/>
        <dbReference type="ChEBI" id="CHEBI:456216"/>
        <dbReference type="EC" id="6.3.4.13"/>
    </reaction>
</comment>
<evidence type="ECO:0000256" key="2">
    <source>
        <dbReference type="ARBA" id="ARBA00001946"/>
    </source>
</evidence>
<reference evidence="16" key="1">
    <citation type="journal article" date="2019" name="Int. J. Syst. Evol. Microbiol.">
        <title>The Global Catalogue of Microorganisms (GCM) 10K type strain sequencing project: providing services to taxonomists for standard genome sequencing and annotation.</title>
        <authorList>
            <consortium name="The Broad Institute Genomics Platform"/>
            <consortium name="The Broad Institute Genome Sequencing Center for Infectious Disease"/>
            <person name="Wu L."/>
            <person name="Ma J."/>
        </authorList>
    </citation>
    <scope>NUCLEOTIDE SEQUENCE [LARGE SCALE GENOMIC DNA]</scope>
    <source>
        <strain evidence="16">CECT 8472</strain>
    </source>
</reference>
<keyword evidence="8 13" id="KW-0067">ATP-binding</keyword>
<comment type="similarity">
    <text evidence="9 12">Belongs to the GARS family.</text>
</comment>
<dbReference type="InterPro" id="IPR011761">
    <property type="entry name" value="ATP-grasp"/>
</dbReference>
<gene>
    <name evidence="12 15" type="primary">purD</name>
    <name evidence="15" type="ORF">ACFOW6_12915</name>
</gene>
<keyword evidence="5 12" id="KW-0436">Ligase</keyword>
<protein>
    <recommendedName>
        <fullName evidence="4 12">Phosphoribosylamine--glycine ligase</fullName>
        <ecNumber evidence="4 12">6.3.4.13</ecNumber>
    </recommendedName>
    <alternativeName>
        <fullName evidence="12">GARS</fullName>
    </alternativeName>
    <alternativeName>
        <fullName evidence="10 12">Glycinamide ribonucleotide synthetase</fullName>
    </alternativeName>
    <alternativeName>
        <fullName evidence="11 12">Phosphoribosylglycinamide synthetase</fullName>
    </alternativeName>
</protein>
<evidence type="ECO:0000256" key="10">
    <source>
        <dbReference type="ARBA" id="ARBA00042242"/>
    </source>
</evidence>
<dbReference type="SMART" id="SM01210">
    <property type="entry name" value="GARS_C"/>
    <property type="match status" value="1"/>
</dbReference>